<evidence type="ECO:0000256" key="4">
    <source>
        <dbReference type="ARBA" id="ARBA00022692"/>
    </source>
</evidence>
<keyword evidence="4 8" id="KW-0812">Transmembrane</keyword>
<reference evidence="10" key="1">
    <citation type="journal article" date="2020" name="mSystems">
        <title>Genome- and Community-Level Interaction Insights into Carbon Utilization and Element Cycling Functions of Hydrothermarchaeota in Hydrothermal Sediment.</title>
        <authorList>
            <person name="Zhou Z."/>
            <person name="Liu Y."/>
            <person name="Xu W."/>
            <person name="Pan J."/>
            <person name="Luo Z.H."/>
            <person name="Li M."/>
        </authorList>
    </citation>
    <scope>NUCLEOTIDE SEQUENCE [LARGE SCALE GENOMIC DNA]</scope>
    <source>
        <strain evidence="10">SpSt-1181</strain>
    </source>
</reference>
<keyword evidence="2" id="KW-1003">Cell membrane</keyword>
<evidence type="ECO:0000256" key="8">
    <source>
        <dbReference type="SAM" id="Phobius"/>
    </source>
</evidence>
<evidence type="ECO:0000256" key="3">
    <source>
        <dbReference type="ARBA" id="ARBA00022618"/>
    </source>
</evidence>
<accession>A0A831SS43</accession>
<dbReference type="EMBL" id="DSBW01000084">
    <property type="protein sequence ID" value="HED30812.1"/>
    <property type="molecule type" value="Genomic_DNA"/>
</dbReference>
<gene>
    <name evidence="10" type="ORF">ENN50_03820</name>
</gene>
<evidence type="ECO:0000259" key="9">
    <source>
        <dbReference type="PROSITE" id="PS51779"/>
    </source>
</evidence>
<evidence type="ECO:0000313" key="10">
    <source>
        <dbReference type="EMBL" id="HED30812.1"/>
    </source>
</evidence>
<dbReference type="InterPro" id="IPR026579">
    <property type="entry name" value="FtsQ"/>
</dbReference>
<keyword evidence="6 8" id="KW-0472">Membrane</keyword>
<organism evidence="10">
    <name type="scientific">Prosthecochloris aestuarii</name>
    <dbReference type="NCBI Taxonomy" id="1102"/>
    <lineage>
        <taxon>Bacteria</taxon>
        <taxon>Pseudomonadati</taxon>
        <taxon>Chlorobiota</taxon>
        <taxon>Chlorobiia</taxon>
        <taxon>Chlorobiales</taxon>
        <taxon>Chlorobiaceae</taxon>
        <taxon>Prosthecochloris</taxon>
    </lineage>
</organism>
<evidence type="ECO:0000256" key="6">
    <source>
        <dbReference type="ARBA" id="ARBA00023136"/>
    </source>
</evidence>
<dbReference type="PROSITE" id="PS51779">
    <property type="entry name" value="POTRA"/>
    <property type="match status" value="1"/>
</dbReference>
<protein>
    <submittedName>
        <fullName evidence="10">FtsQ-type POTRA domain-containing protein</fullName>
    </submittedName>
</protein>
<keyword evidence="3" id="KW-0132">Cell division</keyword>
<sequence>MNPGQQASSFLQRWGVVLVVFMALGGMLTGLGLYGQKWKKNVWVRQVVISGTDLLEVRELEAYAADLLDMPLERIDTGMIRRRYENHPYIAGASVTKELNGIVRVVISERSPLARLVADGAQAIIDTAGVVIPSRAFPPGTIRLVDASGFSLPREGRKEVSYADHELFGVLRGFLAALDSTEYARLLVRKIVLESENKTYFTVSGTSARFVVGNEGNYKEKLKKFEIFWQKVVSRKGIDSYTSVDLRFRDRVFAREHQ</sequence>
<dbReference type="InterPro" id="IPR034746">
    <property type="entry name" value="POTRA"/>
</dbReference>
<keyword evidence="5 8" id="KW-1133">Transmembrane helix</keyword>
<dbReference type="Proteomes" id="UP000886335">
    <property type="component" value="Unassembled WGS sequence"/>
</dbReference>
<dbReference type="GO" id="GO:0016020">
    <property type="term" value="C:membrane"/>
    <property type="evidence" value="ECO:0007669"/>
    <property type="project" value="UniProtKB-SubCell"/>
</dbReference>
<proteinExistence type="predicted"/>
<feature type="domain" description="POTRA" evidence="9">
    <location>
        <begin position="42"/>
        <end position="110"/>
    </location>
</feature>
<evidence type="ECO:0000256" key="2">
    <source>
        <dbReference type="ARBA" id="ARBA00022475"/>
    </source>
</evidence>
<comment type="subcellular location">
    <subcellularLocation>
        <location evidence="1">Membrane</location>
    </subcellularLocation>
</comment>
<dbReference type="AlphaFoldDB" id="A0A831SS43"/>
<name>A0A831SS43_PROAE</name>
<evidence type="ECO:0000256" key="1">
    <source>
        <dbReference type="ARBA" id="ARBA00004370"/>
    </source>
</evidence>
<dbReference type="PANTHER" id="PTHR35851">
    <property type="entry name" value="CELL DIVISION PROTEIN FTSQ"/>
    <property type="match status" value="1"/>
</dbReference>
<evidence type="ECO:0000256" key="5">
    <source>
        <dbReference type="ARBA" id="ARBA00022989"/>
    </source>
</evidence>
<evidence type="ECO:0000256" key="7">
    <source>
        <dbReference type="ARBA" id="ARBA00023306"/>
    </source>
</evidence>
<comment type="caution">
    <text evidence="10">The sequence shown here is derived from an EMBL/GenBank/DDBJ whole genome shotgun (WGS) entry which is preliminary data.</text>
</comment>
<dbReference type="GO" id="GO:0090529">
    <property type="term" value="P:cell septum assembly"/>
    <property type="evidence" value="ECO:0007669"/>
    <property type="project" value="InterPro"/>
</dbReference>
<keyword evidence="7" id="KW-0131">Cell cycle</keyword>
<dbReference type="InterPro" id="IPR013685">
    <property type="entry name" value="POTRA_FtsQ_type"/>
</dbReference>
<dbReference type="PANTHER" id="PTHR35851:SF1">
    <property type="entry name" value="CELL DIVISION PROTEIN FTSQ"/>
    <property type="match status" value="1"/>
</dbReference>
<dbReference type="Pfam" id="PF08478">
    <property type="entry name" value="POTRA_1"/>
    <property type="match status" value="1"/>
</dbReference>
<feature type="transmembrane region" description="Helical" evidence="8">
    <location>
        <begin position="14"/>
        <end position="35"/>
    </location>
</feature>